<dbReference type="AlphaFoldDB" id="A0A8S1WPK8"/>
<dbReference type="EMBL" id="CAJJDP010000096">
    <property type="protein sequence ID" value="CAD8190571.1"/>
    <property type="molecule type" value="Genomic_DNA"/>
</dbReference>
<reference evidence="1" key="1">
    <citation type="submission" date="2021-01" db="EMBL/GenBank/DDBJ databases">
        <authorList>
            <consortium name="Genoscope - CEA"/>
            <person name="William W."/>
        </authorList>
    </citation>
    <scope>NUCLEOTIDE SEQUENCE</scope>
</reference>
<proteinExistence type="predicted"/>
<dbReference type="Proteomes" id="UP000683925">
    <property type="component" value="Unassembled WGS sequence"/>
</dbReference>
<keyword evidence="2" id="KW-1185">Reference proteome</keyword>
<organism evidence="1 2">
    <name type="scientific">Paramecium octaurelia</name>
    <dbReference type="NCBI Taxonomy" id="43137"/>
    <lineage>
        <taxon>Eukaryota</taxon>
        <taxon>Sar</taxon>
        <taxon>Alveolata</taxon>
        <taxon>Ciliophora</taxon>
        <taxon>Intramacronucleata</taxon>
        <taxon>Oligohymenophorea</taxon>
        <taxon>Peniculida</taxon>
        <taxon>Parameciidae</taxon>
        <taxon>Paramecium</taxon>
    </lineage>
</organism>
<accession>A0A8S1WPK8</accession>
<evidence type="ECO:0000313" key="2">
    <source>
        <dbReference type="Proteomes" id="UP000683925"/>
    </source>
</evidence>
<protein>
    <submittedName>
        <fullName evidence="1">Uncharacterized protein</fullName>
    </submittedName>
</protein>
<sequence length="52" mass="6111">MHLFTQFGPLLVRPNFIITLKFPQNNTFDSIFQSQDISNRKGNMNNIDLQQK</sequence>
<evidence type="ECO:0000313" key="1">
    <source>
        <dbReference type="EMBL" id="CAD8190571.1"/>
    </source>
</evidence>
<gene>
    <name evidence="1" type="ORF">POCTA_138.1.T0970223</name>
</gene>
<name>A0A8S1WPK8_PAROT</name>
<comment type="caution">
    <text evidence="1">The sequence shown here is derived from an EMBL/GenBank/DDBJ whole genome shotgun (WGS) entry which is preliminary data.</text>
</comment>